<proteinExistence type="inferred from homology"/>
<dbReference type="SUPFAM" id="SSF53067">
    <property type="entry name" value="Actin-like ATPase domain"/>
    <property type="match status" value="2"/>
</dbReference>
<keyword evidence="4" id="KW-0963">Cytoplasm</keyword>
<comment type="caution">
    <text evidence="8">The sequence shown here is derived from an EMBL/GenBank/DDBJ whole genome shotgun (WGS) entry which is preliminary data.</text>
</comment>
<dbReference type="Proteomes" id="UP000324767">
    <property type="component" value="Unassembled WGS sequence"/>
</dbReference>
<protein>
    <recommendedName>
        <fullName evidence="3">Actin-like protein ARP6</fullName>
    </recommendedName>
    <alternativeName>
        <fullName evidence="7">Actin-like protein arp6</fullName>
    </alternativeName>
</protein>
<comment type="subunit">
    <text evidence="6">Component of the SWR1 chromatin remodeling complex.</text>
</comment>
<dbReference type="InterPro" id="IPR043129">
    <property type="entry name" value="ATPase_NBD"/>
</dbReference>
<name>A0A5M8PV08_9LECA</name>
<evidence type="ECO:0000256" key="7">
    <source>
        <dbReference type="ARBA" id="ARBA00073820"/>
    </source>
</evidence>
<accession>A0A5M8PV08</accession>
<dbReference type="Pfam" id="PF00022">
    <property type="entry name" value="Actin"/>
    <property type="match status" value="1"/>
</dbReference>
<comment type="function">
    <text evidence="5">Component of the SWR1 complex which mediates the ATP-dependent exchange of histone H2A for the H2A variant HZT1 leading to transcriptional regulation of selected genes by chromatin remodeling. Involved in chromosome stability.</text>
</comment>
<dbReference type="Gene3D" id="2.30.36.70">
    <property type="entry name" value="Actin, Chain A, domain 2"/>
    <property type="match status" value="1"/>
</dbReference>
<evidence type="ECO:0000313" key="8">
    <source>
        <dbReference type="EMBL" id="KAA6412842.1"/>
    </source>
</evidence>
<gene>
    <name evidence="8" type="ORF">FRX48_03835</name>
</gene>
<dbReference type="GO" id="GO:0005737">
    <property type="term" value="C:cytoplasm"/>
    <property type="evidence" value="ECO:0007669"/>
    <property type="project" value="UniProtKB-SubCell"/>
</dbReference>
<dbReference type="CDD" id="cd10210">
    <property type="entry name" value="ASKHA_NBD_Arp6"/>
    <property type="match status" value="1"/>
</dbReference>
<dbReference type="PANTHER" id="PTHR11937">
    <property type="entry name" value="ACTIN"/>
    <property type="match status" value="1"/>
</dbReference>
<dbReference type="InterPro" id="IPR004000">
    <property type="entry name" value="Actin"/>
</dbReference>
<comment type="similarity">
    <text evidence="2">Belongs to the actin family. ARP6 subfamily.</text>
</comment>
<dbReference type="SMART" id="SM00268">
    <property type="entry name" value="ACTIN"/>
    <property type="match status" value="1"/>
</dbReference>
<evidence type="ECO:0000256" key="2">
    <source>
        <dbReference type="ARBA" id="ARBA00005665"/>
    </source>
</evidence>
<evidence type="ECO:0000256" key="5">
    <source>
        <dbReference type="ARBA" id="ARBA00025222"/>
    </source>
</evidence>
<dbReference type="AlphaFoldDB" id="A0A5M8PV08"/>
<evidence type="ECO:0000256" key="1">
    <source>
        <dbReference type="ARBA" id="ARBA00004496"/>
    </source>
</evidence>
<dbReference type="OrthoDB" id="6220758at2759"/>
<organism evidence="8 9">
    <name type="scientific">Lasallia pustulata</name>
    <dbReference type="NCBI Taxonomy" id="136370"/>
    <lineage>
        <taxon>Eukaryota</taxon>
        <taxon>Fungi</taxon>
        <taxon>Dikarya</taxon>
        <taxon>Ascomycota</taxon>
        <taxon>Pezizomycotina</taxon>
        <taxon>Lecanoromycetes</taxon>
        <taxon>OSLEUM clade</taxon>
        <taxon>Umbilicariomycetidae</taxon>
        <taxon>Umbilicariales</taxon>
        <taxon>Umbilicariaceae</taxon>
        <taxon>Lasallia</taxon>
    </lineage>
</organism>
<dbReference type="Gene3D" id="3.90.640.10">
    <property type="entry name" value="Actin, Chain A, domain 4"/>
    <property type="match status" value="1"/>
</dbReference>
<reference evidence="8 9" key="1">
    <citation type="submission" date="2019-09" db="EMBL/GenBank/DDBJ databases">
        <title>The hologenome of the rock-dwelling lichen Lasallia pustulata.</title>
        <authorList>
            <person name="Greshake Tzovaras B."/>
            <person name="Segers F."/>
            <person name="Bicker A."/>
            <person name="Dal Grande F."/>
            <person name="Otte J."/>
            <person name="Hankeln T."/>
            <person name="Schmitt I."/>
            <person name="Ebersberger I."/>
        </authorList>
    </citation>
    <scope>NUCLEOTIDE SEQUENCE [LARGE SCALE GENOMIC DNA]</scope>
    <source>
        <strain evidence="8">A1-1</strain>
    </source>
</reference>
<comment type="subcellular location">
    <subcellularLocation>
        <location evidence="1">Cytoplasm</location>
    </subcellularLocation>
</comment>
<evidence type="ECO:0000256" key="4">
    <source>
        <dbReference type="ARBA" id="ARBA00022490"/>
    </source>
</evidence>
<evidence type="ECO:0000313" key="9">
    <source>
        <dbReference type="Proteomes" id="UP000324767"/>
    </source>
</evidence>
<evidence type="ECO:0000256" key="3">
    <source>
        <dbReference type="ARBA" id="ARBA00018633"/>
    </source>
</evidence>
<dbReference type="GO" id="GO:0005634">
    <property type="term" value="C:nucleus"/>
    <property type="evidence" value="ECO:0007669"/>
    <property type="project" value="UniProtKB-ARBA"/>
</dbReference>
<sequence>MPRQAKAAEYALPEQTLIVDNGAYSIKAGFATPLSDSEEDCHVIPNCMARSRDKRVWVGSQLESCKDFGEMAFRRPVEKGYLVNWEAEKEIWDSTFFDKGAQLKCDPHATNLILTEAPNAPQALQTNCDQIVFEEYEFASYSRCIGPSLNAYNDIPSLFSDPSRSSAAGILPVECLLVIDSGFSHSTVTPLYKGRPVQQAIRRLDIGGKFLTNYLKELVSIRHYNMLEETHLMNEVKESVCFVSADFSRDLERTWKGGIGDRRKVDKDDGSIIVDYVLPDYNTHKQGYTRPHDPTLVAKMKKLGAAVSGMGPVEDFMTLGNERFTVPELLFNPGDVGMKQVGLPEAVMQSLSGLPPGLWPAMLANVVLVGGNTKIEGFVERFTTELRQLAPAECVVRVAKAPDPIKAIWLGGSRLANNRSLLKEILVTRQEYQEHGSGWLLKRFANGKP</sequence>
<dbReference type="EMBL" id="VXIT01000005">
    <property type="protein sequence ID" value="KAA6412842.1"/>
    <property type="molecule type" value="Genomic_DNA"/>
</dbReference>
<evidence type="ECO:0000256" key="6">
    <source>
        <dbReference type="ARBA" id="ARBA00063309"/>
    </source>
</evidence>
<dbReference type="Gene3D" id="3.30.420.40">
    <property type="match status" value="2"/>
</dbReference>
<dbReference type="FunFam" id="3.90.640.10:FF:000014">
    <property type="entry name" value="Putative actin-related protein 6"/>
    <property type="match status" value="1"/>
</dbReference>